<keyword evidence="3 5" id="KW-1133">Transmembrane helix</keyword>
<proteinExistence type="predicted"/>
<dbReference type="RefSeq" id="WP_181613426.1">
    <property type="nucleotide sequence ID" value="NZ_BAABAM010000004.1"/>
</dbReference>
<comment type="caution">
    <text evidence="6">The sequence shown here is derived from an EMBL/GenBank/DDBJ whole genome shotgun (WGS) entry which is preliminary data.</text>
</comment>
<dbReference type="InterPro" id="IPR036259">
    <property type="entry name" value="MFS_trans_sf"/>
</dbReference>
<feature type="transmembrane region" description="Helical" evidence="5">
    <location>
        <begin position="69"/>
        <end position="87"/>
    </location>
</feature>
<dbReference type="InterPro" id="IPR011701">
    <property type="entry name" value="MFS"/>
</dbReference>
<reference evidence="6 7" key="1">
    <citation type="submission" date="2020-07" db="EMBL/GenBank/DDBJ databases">
        <title>Genomic Encyclopedia of Type Strains, Phase IV (KMG-IV): sequencing the most valuable type-strain genomes for metagenomic binning, comparative biology and taxonomic classification.</title>
        <authorList>
            <person name="Goeker M."/>
        </authorList>
    </citation>
    <scope>NUCLEOTIDE SEQUENCE [LARGE SCALE GENOMIC DNA]</scope>
    <source>
        <strain evidence="6 7">DSM 45533</strain>
    </source>
</reference>
<feature type="transmembrane region" description="Helical" evidence="5">
    <location>
        <begin position="324"/>
        <end position="345"/>
    </location>
</feature>
<dbReference type="GO" id="GO:0016020">
    <property type="term" value="C:membrane"/>
    <property type="evidence" value="ECO:0007669"/>
    <property type="project" value="UniProtKB-SubCell"/>
</dbReference>
<keyword evidence="2 5" id="KW-0812">Transmembrane</keyword>
<protein>
    <submittedName>
        <fullName evidence="6">MFS family permease</fullName>
    </submittedName>
</protein>
<dbReference type="Proteomes" id="UP000530928">
    <property type="component" value="Unassembled WGS sequence"/>
</dbReference>
<accession>A0A7W0HT76</accession>
<feature type="transmembrane region" description="Helical" evidence="5">
    <location>
        <begin position="235"/>
        <end position="255"/>
    </location>
</feature>
<dbReference type="PANTHER" id="PTHR23514:SF13">
    <property type="entry name" value="INNER MEMBRANE PROTEIN YBJJ"/>
    <property type="match status" value="1"/>
</dbReference>
<feature type="transmembrane region" description="Helical" evidence="5">
    <location>
        <begin position="200"/>
        <end position="223"/>
    </location>
</feature>
<dbReference type="EMBL" id="JACDUR010000006">
    <property type="protein sequence ID" value="MBA2894682.1"/>
    <property type="molecule type" value="Genomic_DNA"/>
</dbReference>
<evidence type="ECO:0000256" key="3">
    <source>
        <dbReference type="ARBA" id="ARBA00022989"/>
    </source>
</evidence>
<dbReference type="Gene3D" id="1.20.1250.20">
    <property type="entry name" value="MFS general substrate transporter like domains"/>
    <property type="match status" value="2"/>
</dbReference>
<feature type="transmembrane region" description="Helical" evidence="5">
    <location>
        <begin position="351"/>
        <end position="372"/>
    </location>
</feature>
<keyword evidence="7" id="KW-1185">Reference proteome</keyword>
<dbReference type="SUPFAM" id="SSF103473">
    <property type="entry name" value="MFS general substrate transporter"/>
    <property type="match status" value="1"/>
</dbReference>
<dbReference type="AlphaFoldDB" id="A0A7W0HT76"/>
<evidence type="ECO:0000256" key="5">
    <source>
        <dbReference type="SAM" id="Phobius"/>
    </source>
</evidence>
<evidence type="ECO:0000256" key="2">
    <source>
        <dbReference type="ARBA" id="ARBA00022692"/>
    </source>
</evidence>
<name>A0A7W0HT76_9ACTN</name>
<feature type="transmembrane region" description="Helical" evidence="5">
    <location>
        <begin position="160"/>
        <end position="179"/>
    </location>
</feature>
<dbReference type="GO" id="GO:0022857">
    <property type="term" value="F:transmembrane transporter activity"/>
    <property type="evidence" value="ECO:0007669"/>
    <property type="project" value="InterPro"/>
</dbReference>
<comment type="subcellular location">
    <subcellularLocation>
        <location evidence="1">Membrane</location>
        <topology evidence="1">Multi-pass membrane protein</topology>
    </subcellularLocation>
</comment>
<evidence type="ECO:0000313" key="7">
    <source>
        <dbReference type="Proteomes" id="UP000530928"/>
    </source>
</evidence>
<evidence type="ECO:0000313" key="6">
    <source>
        <dbReference type="EMBL" id="MBA2894682.1"/>
    </source>
</evidence>
<feature type="transmembrane region" description="Helical" evidence="5">
    <location>
        <begin position="39"/>
        <end position="57"/>
    </location>
</feature>
<sequence length="387" mass="38783">MNSHHRSIGLVFAVHGMVAGSMSTRIPWIQDQLDLGPGTLGLALLCPSIGAFLAMPTASRLAHRFGTRATSRLLIALWCAGVLLPALSPAPGWLFAAFLLYGAAAGMSDVVMNAHGVVVEKHLGRPIISGLHGMWAVGSLAGGGLGVLAAQFGLDARLHLAAVSVVMLGVGVLAGRGLLADGPAGAHVPAPRRFALPTRAIAAIGVVGFCGTFAEGASANWAAVYVTEVASAGPGMAAATYTIFMLFMASTRLAGDRIVQRFGPVTVVRLSGATAAIGALLVVVARTPALAIAGFSLLGLGVAVVVPLVFAAAGRTGATPGEGVAGVATITYLSGLTAPAITGWAAGAFSYPAAFTLVAVILVAMSALAGALRPKPAPAQTPEPALR</sequence>
<feature type="transmembrane region" description="Helical" evidence="5">
    <location>
        <begin position="267"/>
        <end position="285"/>
    </location>
</feature>
<feature type="transmembrane region" description="Helical" evidence="5">
    <location>
        <begin position="291"/>
        <end position="312"/>
    </location>
</feature>
<keyword evidence="4 5" id="KW-0472">Membrane</keyword>
<organism evidence="6 7">
    <name type="scientific">Nonomuraea soli</name>
    <dbReference type="NCBI Taxonomy" id="1032476"/>
    <lineage>
        <taxon>Bacteria</taxon>
        <taxon>Bacillati</taxon>
        <taxon>Actinomycetota</taxon>
        <taxon>Actinomycetes</taxon>
        <taxon>Streptosporangiales</taxon>
        <taxon>Streptosporangiaceae</taxon>
        <taxon>Nonomuraea</taxon>
    </lineage>
</organism>
<evidence type="ECO:0000256" key="1">
    <source>
        <dbReference type="ARBA" id="ARBA00004141"/>
    </source>
</evidence>
<gene>
    <name evidence="6" type="ORF">HNR30_006054</name>
</gene>
<dbReference type="PANTHER" id="PTHR23514">
    <property type="entry name" value="BYPASS OF STOP CODON PROTEIN 6"/>
    <property type="match status" value="1"/>
</dbReference>
<dbReference type="Pfam" id="PF07690">
    <property type="entry name" value="MFS_1"/>
    <property type="match status" value="1"/>
</dbReference>
<evidence type="ECO:0000256" key="4">
    <source>
        <dbReference type="ARBA" id="ARBA00023136"/>
    </source>
</evidence>
<dbReference type="InterPro" id="IPR051788">
    <property type="entry name" value="MFS_Transporter"/>
</dbReference>
<feature type="transmembrane region" description="Helical" evidence="5">
    <location>
        <begin position="133"/>
        <end position="154"/>
    </location>
</feature>
<dbReference type="CDD" id="cd17393">
    <property type="entry name" value="MFS_MosC_like"/>
    <property type="match status" value="1"/>
</dbReference>